<dbReference type="OrthoDB" id="10061407at2759"/>
<dbReference type="InterPro" id="IPR005135">
    <property type="entry name" value="Endo/exonuclease/phosphatase"/>
</dbReference>
<dbReference type="SUPFAM" id="SSF56219">
    <property type="entry name" value="DNase I-like"/>
    <property type="match status" value="2"/>
</dbReference>
<dbReference type="CDD" id="cd10282">
    <property type="entry name" value="DNase1"/>
    <property type="match status" value="2"/>
</dbReference>
<organism evidence="6 7">
    <name type="scientific">Acanthaster planci</name>
    <name type="common">Crown-of-thorns starfish</name>
    <dbReference type="NCBI Taxonomy" id="133434"/>
    <lineage>
        <taxon>Eukaryota</taxon>
        <taxon>Metazoa</taxon>
        <taxon>Echinodermata</taxon>
        <taxon>Eleutherozoa</taxon>
        <taxon>Asterozoa</taxon>
        <taxon>Asteroidea</taxon>
        <taxon>Valvatacea</taxon>
        <taxon>Valvatida</taxon>
        <taxon>Acanthasteridae</taxon>
        <taxon>Acanthaster</taxon>
    </lineage>
</organism>
<dbReference type="Gene3D" id="3.60.10.10">
    <property type="entry name" value="Endonuclease/exonuclease/phosphatase"/>
    <property type="match status" value="2"/>
</dbReference>
<keyword evidence="2" id="KW-0540">Nuclease</keyword>
<reference evidence="7" key="1">
    <citation type="submission" date="2025-08" db="UniProtKB">
        <authorList>
            <consortium name="RefSeq"/>
        </authorList>
    </citation>
    <scope>IDENTIFICATION</scope>
</reference>
<keyword evidence="6" id="KW-1185">Reference proteome</keyword>
<dbReference type="PROSITE" id="PS51257">
    <property type="entry name" value="PROKAR_LIPOPROTEIN"/>
    <property type="match status" value="1"/>
</dbReference>
<dbReference type="InterPro" id="IPR016202">
    <property type="entry name" value="DNase_I"/>
</dbReference>
<dbReference type="AlphaFoldDB" id="A0A8B7XUP2"/>
<evidence type="ECO:0000256" key="1">
    <source>
        <dbReference type="ARBA" id="ARBA00007359"/>
    </source>
</evidence>
<name>A0A8B7XUP2_ACAPL</name>
<dbReference type="GeneID" id="110975984"/>
<comment type="similarity">
    <text evidence="1">Belongs to the DNase I family.</text>
</comment>
<dbReference type="GO" id="GO:0003677">
    <property type="term" value="F:DNA binding"/>
    <property type="evidence" value="ECO:0007669"/>
    <property type="project" value="TreeGrafter"/>
</dbReference>
<dbReference type="GO" id="GO:0005634">
    <property type="term" value="C:nucleus"/>
    <property type="evidence" value="ECO:0007669"/>
    <property type="project" value="TreeGrafter"/>
</dbReference>
<dbReference type="InterPro" id="IPR036691">
    <property type="entry name" value="Endo/exonu/phosph_ase_sf"/>
</dbReference>
<sequence length="601" mass="68327">MAAKSTLYVTLLLSCVVPFGQSLLFGAFNIQVLGKTKMGKPEVVDYLTEILARYDVVLIQELRDASGEAIVDLLNALNDYSPHTYEMIISSRMGRSSSKEQYVFFYKPSEVSVVDTYEYPEPNDEFERQPLIARFKKVCPCPGLSEFAVVGIHVKPDDAVAEVDHLSEVYDHVVNTWGLQDVILTGDFNADCNYISSSKWSRIRLRTQSRFEWLISDYADTTVSNTNCAYDRIVVAGSGMKTYSRAAATYYFDAVFGLDQTTVIFRNLTLRGVYSTSILVTRNKNRKGEQDVFIHSPQSCRSDGGDNQLHSNQWIDRKRPAYTMRFHAVFGLCFLAVILVGSGAAVEVASFNIKKLGDSKMNKPHVVAILHQILSRYDLVMIQELTASTPDAITTLLNGLNVYSGKHYQMIVGPREGRTKAKEEYVFFYRADLFLVKDHYAYVEKKDEFERQPYIVRFNSLTPTSLPSDFAVVNIHTKPGYKYTRYEIDALVDVYDDVVDKWDLQDVIITGDYNADCSYVRPSYWPTIRLRTQSRFRWLTPDDADTTVASNDCAFDRFVLVGSKMTAANPSFRVFKFDSEYGLDNSFANEVSDHYPIELTF</sequence>
<feature type="transmembrane region" description="Helical" evidence="4">
    <location>
        <begin position="6"/>
        <end position="30"/>
    </location>
</feature>
<dbReference type="GO" id="GO:0004530">
    <property type="term" value="F:deoxyribonuclease I activity"/>
    <property type="evidence" value="ECO:0007669"/>
    <property type="project" value="TreeGrafter"/>
</dbReference>
<dbReference type="RefSeq" id="XP_022084573.1">
    <property type="nucleotide sequence ID" value="XM_022228881.1"/>
</dbReference>
<dbReference type="Proteomes" id="UP000694845">
    <property type="component" value="Unplaced"/>
</dbReference>
<dbReference type="PANTHER" id="PTHR11371">
    <property type="entry name" value="DEOXYRIBONUCLEASE"/>
    <property type="match status" value="1"/>
</dbReference>
<accession>A0A8B7XUP2</accession>
<evidence type="ECO:0000256" key="2">
    <source>
        <dbReference type="ARBA" id="ARBA00022722"/>
    </source>
</evidence>
<feature type="domain" description="Endonuclease/exonuclease/phosphatase" evidence="5">
    <location>
        <begin position="27"/>
        <end position="243"/>
    </location>
</feature>
<keyword evidence="4" id="KW-1133">Transmembrane helix</keyword>
<dbReference type="KEGG" id="aplc:110975984"/>
<dbReference type="OMA" id="FAVVNIH"/>
<dbReference type="PANTHER" id="PTHR11371:SF31">
    <property type="entry name" value="EXTRACELLULAR NUCLEASE"/>
    <property type="match status" value="1"/>
</dbReference>
<feature type="transmembrane region" description="Helical" evidence="4">
    <location>
        <begin position="326"/>
        <end position="346"/>
    </location>
</feature>
<evidence type="ECO:0000313" key="7">
    <source>
        <dbReference type="RefSeq" id="XP_022084573.1"/>
    </source>
</evidence>
<evidence type="ECO:0000259" key="5">
    <source>
        <dbReference type="Pfam" id="PF03372"/>
    </source>
</evidence>
<dbReference type="PRINTS" id="PR00130">
    <property type="entry name" value="DNASEI"/>
</dbReference>
<keyword evidence="4" id="KW-0812">Transmembrane</keyword>
<protein>
    <submittedName>
        <fullName evidence="7">Uncharacterized protein LOC110975984</fullName>
    </submittedName>
</protein>
<keyword evidence="3" id="KW-0378">Hydrolase</keyword>
<evidence type="ECO:0000313" key="6">
    <source>
        <dbReference type="Proteomes" id="UP000694845"/>
    </source>
</evidence>
<feature type="domain" description="Endonuclease/exonuclease/phosphatase" evidence="5">
    <location>
        <begin position="349"/>
        <end position="560"/>
    </location>
</feature>
<keyword evidence="4" id="KW-0472">Membrane</keyword>
<evidence type="ECO:0000256" key="3">
    <source>
        <dbReference type="ARBA" id="ARBA00022801"/>
    </source>
</evidence>
<evidence type="ECO:0000256" key="4">
    <source>
        <dbReference type="SAM" id="Phobius"/>
    </source>
</evidence>
<dbReference type="GO" id="GO:0006308">
    <property type="term" value="P:DNA catabolic process"/>
    <property type="evidence" value="ECO:0007669"/>
    <property type="project" value="InterPro"/>
</dbReference>
<proteinExistence type="inferred from homology"/>
<gene>
    <name evidence="7" type="primary">LOC110975984</name>
</gene>
<dbReference type="SMART" id="SM00476">
    <property type="entry name" value="DNaseIc"/>
    <property type="match status" value="2"/>
</dbReference>
<dbReference type="Pfam" id="PF03372">
    <property type="entry name" value="Exo_endo_phos"/>
    <property type="match status" value="2"/>
</dbReference>
<dbReference type="FunFam" id="3.60.10.10:FF:000175">
    <property type="entry name" value="Deoxyribonuclease 1 like 2"/>
    <property type="match status" value="1"/>
</dbReference>